<reference evidence="3" key="1">
    <citation type="journal article" date="2019" name="Int. J. Syst. Evol. Microbiol.">
        <title>The Global Catalogue of Microorganisms (GCM) 10K type strain sequencing project: providing services to taxonomists for standard genome sequencing and annotation.</title>
        <authorList>
            <consortium name="The Broad Institute Genomics Platform"/>
            <consortium name="The Broad Institute Genome Sequencing Center for Infectious Disease"/>
            <person name="Wu L."/>
            <person name="Ma J."/>
        </authorList>
    </citation>
    <scope>NUCLEOTIDE SEQUENCE [LARGE SCALE GENOMIC DNA]</scope>
    <source>
        <strain evidence="3">CCUG 54781</strain>
    </source>
</reference>
<protein>
    <submittedName>
        <fullName evidence="2">DUF4261 domain-containing protein</fullName>
    </submittedName>
</protein>
<name>A0ABW2LU57_9FLAO</name>
<evidence type="ECO:0000313" key="3">
    <source>
        <dbReference type="Proteomes" id="UP001596550"/>
    </source>
</evidence>
<evidence type="ECO:0000313" key="2">
    <source>
        <dbReference type="EMBL" id="MFC7345717.1"/>
    </source>
</evidence>
<sequence length="186" mass="21429">MEHLSIIIIFKYSSHPPKIRAQILSDWLDIALELFPTCKGVWFEGSKNVMTAEALRENPFQGINKIFYGALNARFFRVGESDDFIVDTIGMHVFGLPDVQFHFHTLNLNNIVSWAYDVALYQFENDVPIQQGETVGGFDEQGNVQENIRWKCNYEMSIIEPQREVLDVHTQNFAAGNRESEELLNE</sequence>
<gene>
    <name evidence="2" type="ORF">ACFQO9_03160</name>
</gene>
<dbReference type="RefSeq" id="WP_378173500.1">
    <property type="nucleotide sequence ID" value="NZ_JBHTCR010000001.1"/>
</dbReference>
<accession>A0ABW2LU57</accession>
<feature type="domain" description="DUF4261" evidence="1">
    <location>
        <begin position="87"/>
        <end position="168"/>
    </location>
</feature>
<organism evidence="2 3">
    <name type="scientific">Chryseobacterium zhengzhouense</name>
    <dbReference type="NCBI Taxonomy" id="1636086"/>
    <lineage>
        <taxon>Bacteria</taxon>
        <taxon>Pseudomonadati</taxon>
        <taxon>Bacteroidota</taxon>
        <taxon>Flavobacteriia</taxon>
        <taxon>Flavobacteriales</taxon>
        <taxon>Weeksellaceae</taxon>
        <taxon>Chryseobacterium group</taxon>
        <taxon>Chryseobacterium</taxon>
    </lineage>
</organism>
<dbReference type="Proteomes" id="UP001596550">
    <property type="component" value="Unassembled WGS sequence"/>
</dbReference>
<evidence type="ECO:0000259" key="1">
    <source>
        <dbReference type="Pfam" id="PF14080"/>
    </source>
</evidence>
<comment type="caution">
    <text evidence="2">The sequence shown here is derived from an EMBL/GenBank/DDBJ whole genome shotgun (WGS) entry which is preliminary data.</text>
</comment>
<dbReference type="EMBL" id="JBHTCR010000001">
    <property type="protein sequence ID" value="MFC7345717.1"/>
    <property type="molecule type" value="Genomic_DNA"/>
</dbReference>
<dbReference type="Pfam" id="PF14080">
    <property type="entry name" value="DUF4261"/>
    <property type="match status" value="1"/>
</dbReference>
<dbReference type="InterPro" id="IPR025357">
    <property type="entry name" value="DUF4261"/>
</dbReference>
<keyword evidence="3" id="KW-1185">Reference proteome</keyword>
<proteinExistence type="predicted"/>